<sequence>MCQPVNDVRLDFYRPEYDEVLYRFHLPEEEARFTSLPSHLIQEAVRDKNQHPVVILQGKNPVGFFVLHSGDRVKAYTDNPRALLLASLSIDATSQGKGYGKSGMVLMRGFVRQHFPECNEVVLAVNHKNIPAQQLYKRAGFVDTGRRKIGTIGEQYILSCNI</sequence>
<dbReference type="PROSITE" id="PS51186">
    <property type="entry name" value="GNAT"/>
    <property type="match status" value="1"/>
</dbReference>
<dbReference type="InterPro" id="IPR016181">
    <property type="entry name" value="Acyl_CoA_acyltransferase"/>
</dbReference>
<proteinExistence type="predicted"/>
<accession>A0A4R3MSI1</accession>
<comment type="caution">
    <text evidence="2">The sequence shown here is derived from an EMBL/GenBank/DDBJ whole genome shotgun (WGS) entry which is preliminary data.</text>
</comment>
<evidence type="ECO:0000313" key="2">
    <source>
        <dbReference type="EMBL" id="TCT19338.1"/>
    </source>
</evidence>
<keyword evidence="3" id="KW-1185">Reference proteome</keyword>
<feature type="domain" description="N-acetyltransferase" evidence="1">
    <location>
        <begin position="1"/>
        <end position="162"/>
    </location>
</feature>
<dbReference type="AlphaFoldDB" id="A0A4R3MSI1"/>
<dbReference type="InterPro" id="IPR000182">
    <property type="entry name" value="GNAT_dom"/>
</dbReference>
<dbReference type="GO" id="GO:0016747">
    <property type="term" value="F:acyltransferase activity, transferring groups other than amino-acyl groups"/>
    <property type="evidence" value="ECO:0007669"/>
    <property type="project" value="InterPro"/>
</dbReference>
<dbReference type="Proteomes" id="UP000294650">
    <property type="component" value="Unassembled WGS sequence"/>
</dbReference>
<dbReference type="Pfam" id="PF00583">
    <property type="entry name" value="Acetyltransf_1"/>
    <property type="match status" value="1"/>
</dbReference>
<dbReference type="RefSeq" id="WP_132372444.1">
    <property type="nucleotide sequence ID" value="NZ_SMAN01000018.1"/>
</dbReference>
<dbReference type="OrthoDB" id="66776at2"/>
<dbReference type="Gene3D" id="3.40.630.30">
    <property type="match status" value="1"/>
</dbReference>
<dbReference type="SUPFAM" id="SSF55729">
    <property type="entry name" value="Acyl-CoA N-acyltransferases (Nat)"/>
    <property type="match status" value="1"/>
</dbReference>
<evidence type="ECO:0000259" key="1">
    <source>
        <dbReference type="PROSITE" id="PS51186"/>
    </source>
</evidence>
<name>A0A4R3MSI1_9BACI</name>
<protein>
    <submittedName>
        <fullName evidence="2">Acetyltransferase (GNAT) family protein</fullName>
    </submittedName>
</protein>
<reference evidence="2 3" key="1">
    <citation type="submission" date="2019-03" db="EMBL/GenBank/DDBJ databases">
        <title>Genomic Encyclopedia of Type Strains, Phase IV (KMG-IV): sequencing the most valuable type-strain genomes for metagenomic binning, comparative biology and taxonomic classification.</title>
        <authorList>
            <person name="Goeker M."/>
        </authorList>
    </citation>
    <scope>NUCLEOTIDE SEQUENCE [LARGE SCALE GENOMIC DNA]</scope>
    <source>
        <strain evidence="2 3">DSM 25894</strain>
    </source>
</reference>
<organism evidence="2 3">
    <name type="scientific">Melghiribacillus thermohalophilus</name>
    <dbReference type="NCBI Taxonomy" id="1324956"/>
    <lineage>
        <taxon>Bacteria</taxon>
        <taxon>Bacillati</taxon>
        <taxon>Bacillota</taxon>
        <taxon>Bacilli</taxon>
        <taxon>Bacillales</taxon>
        <taxon>Bacillaceae</taxon>
        <taxon>Melghiribacillus</taxon>
    </lineage>
</organism>
<dbReference type="EMBL" id="SMAN01000018">
    <property type="protein sequence ID" value="TCT19338.1"/>
    <property type="molecule type" value="Genomic_DNA"/>
</dbReference>
<keyword evidence="2" id="KW-0808">Transferase</keyword>
<gene>
    <name evidence="2" type="ORF">EDD68_11821</name>
</gene>
<evidence type="ECO:0000313" key="3">
    <source>
        <dbReference type="Proteomes" id="UP000294650"/>
    </source>
</evidence>